<dbReference type="GO" id="GO:0009897">
    <property type="term" value="C:external side of plasma membrane"/>
    <property type="evidence" value="ECO:0007669"/>
    <property type="project" value="TreeGrafter"/>
</dbReference>
<dbReference type="Proteomes" id="UP000261480">
    <property type="component" value="Unplaced"/>
</dbReference>
<evidence type="ECO:0000256" key="10">
    <source>
        <dbReference type="SAM" id="SignalP"/>
    </source>
</evidence>
<dbReference type="CDD" id="cd00063">
    <property type="entry name" value="FN3"/>
    <property type="match status" value="1"/>
</dbReference>
<evidence type="ECO:0000256" key="6">
    <source>
        <dbReference type="ARBA" id="ARBA00023157"/>
    </source>
</evidence>
<evidence type="ECO:0000256" key="2">
    <source>
        <dbReference type="ARBA" id="ARBA00022692"/>
    </source>
</evidence>
<feature type="transmembrane region" description="Helical" evidence="9">
    <location>
        <begin position="303"/>
        <end position="325"/>
    </location>
</feature>
<dbReference type="Ensembl" id="ENSPMET00000027821.1">
    <property type="protein sequence ID" value="ENSPMEP00000018642.1"/>
    <property type="gene ID" value="ENSPMEG00000021596.1"/>
</dbReference>
<dbReference type="InterPro" id="IPR036116">
    <property type="entry name" value="FN3_sf"/>
</dbReference>
<evidence type="ECO:0000256" key="1">
    <source>
        <dbReference type="ARBA" id="ARBA00004479"/>
    </source>
</evidence>
<feature type="domain" description="Fibronectin type-III" evidence="11">
    <location>
        <begin position="213"/>
        <end position="301"/>
    </location>
</feature>
<evidence type="ECO:0000256" key="4">
    <source>
        <dbReference type="ARBA" id="ARBA00022989"/>
    </source>
</evidence>
<feature type="chain" id="PRO_5017209071" description="Fibronectin type-III domain-containing protein" evidence="10">
    <location>
        <begin position="22"/>
        <end position="470"/>
    </location>
</feature>
<feature type="signal peptide" evidence="10">
    <location>
        <begin position="1"/>
        <end position="21"/>
    </location>
</feature>
<evidence type="ECO:0000259" key="11">
    <source>
        <dbReference type="PROSITE" id="PS50853"/>
    </source>
</evidence>
<dbReference type="SUPFAM" id="SSF49265">
    <property type="entry name" value="Fibronectin type III"/>
    <property type="match status" value="2"/>
</dbReference>
<evidence type="ECO:0000256" key="3">
    <source>
        <dbReference type="ARBA" id="ARBA00022729"/>
    </source>
</evidence>
<keyword evidence="13" id="KW-1185">Reference proteome</keyword>
<keyword evidence="3 10" id="KW-0732">Signal</keyword>
<dbReference type="AlphaFoldDB" id="A0A3B3XU88"/>
<keyword evidence="4 9" id="KW-1133">Transmembrane helix</keyword>
<evidence type="ECO:0000313" key="12">
    <source>
        <dbReference type="Ensembl" id="ENSPMEP00000018642.1"/>
    </source>
</evidence>
<dbReference type="PANTHER" id="PTHR23037">
    <property type="entry name" value="CYTOKINE RECEPTOR"/>
    <property type="match status" value="1"/>
</dbReference>
<dbReference type="PROSITE" id="PS50853">
    <property type="entry name" value="FN3"/>
    <property type="match status" value="1"/>
</dbReference>
<evidence type="ECO:0000256" key="9">
    <source>
        <dbReference type="SAM" id="Phobius"/>
    </source>
</evidence>
<protein>
    <recommendedName>
        <fullName evidence="11">Fibronectin type-III domain-containing protein</fullName>
    </recommendedName>
</protein>
<keyword evidence="8" id="KW-0325">Glycoprotein</keyword>
<dbReference type="PANTHER" id="PTHR23037:SF28">
    <property type="entry name" value="ERYTHROPOIETIN RECEPTOR"/>
    <property type="match status" value="1"/>
</dbReference>
<reference evidence="12" key="1">
    <citation type="submission" date="2025-08" db="UniProtKB">
        <authorList>
            <consortium name="Ensembl"/>
        </authorList>
    </citation>
    <scope>IDENTIFICATION</scope>
</reference>
<evidence type="ECO:0000313" key="13">
    <source>
        <dbReference type="Proteomes" id="UP000261480"/>
    </source>
</evidence>
<name>A0A3B3XU88_9TELE</name>
<reference evidence="12" key="2">
    <citation type="submission" date="2025-09" db="UniProtKB">
        <authorList>
            <consortium name="Ensembl"/>
        </authorList>
    </citation>
    <scope>IDENTIFICATION</scope>
</reference>
<evidence type="ECO:0000256" key="8">
    <source>
        <dbReference type="ARBA" id="ARBA00023180"/>
    </source>
</evidence>
<dbReference type="InterPro" id="IPR003961">
    <property type="entry name" value="FN3_dom"/>
</dbReference>
<evidence type="ECO:0000256" key="5">
    <source>
        <dbReference type="ARBA" id="ARBA00023136"/>
    </source>
</evidence>
<keyword evidence="6" id="KW-1015">Disulfide bond</keyword>
<dbReference type="Gene3D" id="2.60.40.10">
    <property type="entry name" value="Immunoglobulins"/>
    <property type="match status" value="1"/>
</dbReference>
<dbReference type="InterPro" id="IPR013783">
    <property type="entry name" value="Ig-like_fold"/>
</dbReference>
<keyword evidence="5 9" id="KW-0472">Membrane</keyword>
<dbReference type="GO" id="GO:0004896">
    <property type="term" value="F:cytokine receptor activity"/>
    <property type="evidence" value="ECO:0007669"/>
    <property type="project" value="TreeGrafter"/>
</dbReference>
<evidence type="ECO:0000256" key="7">
    <source>
        <dbReference type="ARBA" id="ARBA00023170"/>
    </source>
</evidence>
<proteinExistence type="predicted"/>
<keyword evidence="7" id="KW-0675">Receptor</keyword>
<organism evidence="12 13">
    <name type="scientific">Poecilia mexicana</name>
    <dbReference type="NCBI Taxonomy" id="48701"/>
    <lineage>
        <taxon>Eukaryota</taxon>
        <taxon>Metazoa</taxon>
        <taxon>Chordata</taxon>
        <taxon>Craniata</taxon>
        <taxon>Vertebrata</taxon>
        <taxon>Euteleostomi</taxon>
        <taxon>Actinopterygii</taxon>
        <taxon>Neopterygii</taxon>
        <taxon>Teleostei</taxon>
        <taxon>Neoteleostei</taxon>
        <taxon>Acanthomorphata</taxon>
        <taxon>Ovalentaria</taxon>
        <taxon>Atherinomorphae</taxon>
        <taxon>Cyprinodontiformes</taxon>
        <taxon>Poeciliidae</taxon>
        <taxon>Poeciliinae</taxon>
        <taxon>Poecilia</taxon>
    </lineage>
</organism>
<feature type="transmembrane region" description="Helical" evidence="9">
    <location>
        <begin position="369"/>
        <end position="395"/>
    </location>
</feature>
<accession>A0A3B3XU88</accession>
<keyword evidence="2 9" id="KW-0812">Transmembrane</keyword>
<dbReference type="STRING" id="48701.ENSPMEP00000018642"/>
<sequence>MFQCLEFVAFICLFLAAKTTTEQILPPQNLSLHWIDEFNAELTWEPPPHSVVNCSYCGKVEQDHEVKLAFTRQGEFTSYTMKNHYTERGLKSYSLQTVCHDKRSQPAVLNTFYPDLVKSFDFYIISAKQGHCSWSPIITTTELRFFYQLIDNISGNHSAEIQECSSYTYTDGVKSGCNLDATTRMAIRMLFNATVNNTVVRNTFFQDELKVKPPAPEWTVKKNKNNFTISWTPPDVLRLESWTFQINYNECEKTNQRPVAGTTSSKLERSSNCRYCIWIQATSEFGNSLPTDEKCFDPARGSYSVYVVIAALVVTLAAISIACLLRNGKRIFPKIPVPSNFFKDVIENDNEVKRRGGRGALSCVFRTPLLLTALFQEAFCIFGLTLSSFGCLFLLSEFFSQVVRPARGTRELYHHGGERYADHQTRLLKLLRCQRTLPLKQEIKLALTQKPDSESVFMKLCKKSSHVTVG</sequence>
<comment type="subcellular location">
    <subcellularLocation>
        <location evidence="1">Membrane</location>
        <topology evidence="1">Single-pass type I membrane protein</topology>
    </subcellularLocation>
</comment>